<evidence type="ECO:0000313" key="2">
    <source>
        <dbReference type="Proteomes" id="UP000789375"/>
    </source>
</evidence>
<name>A0A9N9EU33_FUNMO</name>
<protein>
    <submittedName>
        <fullName evidence="1">7068_t:CDS:1</fullName>
    </submittedName>
</protein>
<gene>
    <name evidence="1" type="ORF">FMOSSE_LOCUS13313</name>
</gene>
<reference evidence="1" key="1">
    <citation type="submission" date="2021-06" db="EMBL/GenBank/DDBJ databases">
        <authorList>
            <person name="Kallberg Y."/>
            <person name="Tangrot J."/>
            <person name="Rosling A."/>
        </authorList>
    </citation>
    <scope>NUCLEOTIDE SEQUENCE</scope>
    <source>
        <strain evidence="1">87-6 pot B 2015</strain>
    </source>
</reference>
<feature type="non-terminal residue" evidence="1">
    <location>
        <position position="1"/>
    </location>
</feature>
<evidence type="ECO:0000313" key="1">
    <source>
        <dbReference type="EMBL" id="CAG8690326.1"/>
    </source>
</evidence>
<dbReference type="EMBL" id="CAJVPP010007644">
    <property type="protein sequence ID" value="CAG8690326.1"/>
    <property type="molecule type" value="Genomic_DNA"/>
</dbReference>
<proteinExistence type="predicted"/>
<sequence>INLSAESLVFSRLFSSPFIRQAPFSKYDVSGQNKPVEACLDVLQLYVPSGHPITISFKISAS</sequence>
<dbReference type="AlphaFoldDB" id="A0A9N9EU33"/>
<organism evidence="1 2">
    <name type="scientific">Funneliformis mosseae</name>
    <name type="common">Endomycorrhizal fungus</name>
    <name type="synonym">Glomus mosseae</name>
    <dbReference type="NCBI Taxonomy" id="27381"/>
    <lineage>
        <taxon>Eukaryota</taxon>
        <taxon>Fungi</taxon>
        <taxon>Fungi incertae sedis</taxon>
        <taxon>Mucoromycota</taxon>
        <taxon>Glomeromycotina</taxon>
        <taxon>Glomeromycetes</taxon>
        <taxon>Glomerales</taxon>
        <taxon>Glomeraceae</taxon>
        <taxon>Funneliformis</taxon>
    </lineage>
</organism>
<keyword evidence="2" id="KW-1185">Reference proteome</keyword>
<accession>A0A9N9EU33</accession>
<dbReference type="Proteomes" id="UP000789375">
    <property type="component" value="Unassembled WGS sequence"/>
</dbReference>
<comment type="caution">
    <text evidence="1">The sequence shown here is derived from an EMBL/GenBank/DDBJ whole genome shotgun (WGS) entry which is preliminary data.</text>
</comment>